<evidence type="ECO:0000256" key="1">
    <source>
        <dbReference type="SAM" id="Coils"/>
    </source>
</evidence>
<feature type="coiled-coil region" evidence="1">
    <location>
        <begin position="162"/>
        <end position="196"/>
    </location>
</feature>
<dbReference type="AlphaFoldDB" id="A0A3M7PCB4"/>
<feature type="non-terminal residue" evidence="3">
    <location>
        <position position="1"/>
    </location>
</feature>
<evidence type="ECO:0000313" key="3">
    <source>
        <dbReference type="EMBL" id="RMZ96692.1"/>
    </source>
</evidence>
<feature type="compositionally biased region" description="Polar residues" evidence="2">
    <location>
        <begin position="50"/>
        <end position="61"/>
    </location>
</feature>
<name>A0A3M7PCB4_BRAPC</name>
<reference evidence="3 4" key="1">
    <citation type="journal article" date="2018" name="Sci. Rep.">
        <title>Genomic signatures of local adaptation to the degree of environmental predictability in rotifers.</title>
        <authorList>
            <person name="Franch-Gras L."/>
            <person name="Hahn C."/>
            <person name="Garcia-Roger E.M."/>
            <person name="Carmona M.J."/>
            <person name="Serra M."/>
            <person name="Gomez A."/>
        </authorList>
    </citation>
    <scope>NUCLEOTIDE SEQUENCE [LARGE SCALE GENOMIC DNA]</scope>
    <source>
        <strain evidence="3">HYR1</strain>
    </source>
</reference>
<feature type="compositionally biased region" description="Low complexity" evidence="2">
    <location>
        <begin position="1"/>
        <end position="11"/>
    </location>
</feature>
<gene>
    <name evidence="3" type="ORF">BpHYR1_030269</name>
</gene>
<keyword evidence="1" id="KW-0175">Coiled coil</keyword>
<dbReference type="EMBL" id="REGN01011964">
    <property type="protein sequence ID" value="RMZ96692.1"/>
    <property type="molecule type" value="Genomic_DNA"/>
</dbReference>
<protein>
    <submittedName>
        <fullName evidence="3">Uncharacterized protein</fullName>
    </submittedName>
</protein>
<feature type="compositionally biased region" description="Pro residues" evidence="2">
    <location>
        <begin position="77"/>
        <end position="86"/>
    </location>
</feature>
<accession>A0A3M7PCB4</accession>
<evidence type="ECO:0000313" key="4">
    <source>
        <dbReference type="Proteomes" id="UP000276133"/>
    </source>
</evidence>
<organism evidence="3 4">
    <name type="scientific">Brachionus plicatilis</name>
    <name type="common">Marine rotifer</name>
    <name type="synonym">Brachionus muelleri</name>
    <dbReference type="NCBI Taxonomy" id="10195"/>
    <lineage>
        <taxon>Eukaryota</taxon>
        <taxon>Metazoa</taxon>
        <taxon>Spiralia</taxon>
        <taxon>Gnathifera</taxon>
        <taxon>Rotifera</taxon>
        <taxon>Eurotatoria</taxon>
        <taxon>Monogononta</taxon>
        <taxon>Pseudotrocha</taxon>
        <taxon>Ploima</taxon>
        <taxon>Brachionidae</taxon>
        <taxon>Brachionus</taxon>
    </lineage>
</organism>
<comment type="caution">
    <text evidence="3">The sequence shown here is derived from an EMBL/GenBank/DDBJ whole genome shotgun (WGS) entry which is preliminary data.</text>
</comment>
<keyword evidence="4" id="KW-1185">Reference proteome</keyword>
<dbReference type="Proteomes" id="UP000276133">
    <property type="component" value="Unassembled WGS sequence"/>
</dbReference>
<proteinExistence type="predicted"/>
<sequence length="254" mass="27290">AHPVALRARPAVPEPPPRHSRSSSLGAVNHNNTSIPPPPLSQPSSTQTQVINTPRIFQQQPTVPPRITSPISATQDKPPPPPPPLPQSYHQSRILNFHISKQNSACQTVSNIGDADLVKCVQELVERMNKLSGERTARLGNNSSNRDKEAGEGQSEQLVESIRHHTEQNQMLRRVFNELERELRMLTDQRVALEIKLDCLSSRSGGCMTSSASTPAISLATPQVGSSAKQLAVKGAGLAGTPVIAQPAATSPVS</sequence>
<feature type="non-terminal residue" evidence="3">
    <location>
        <position position="254"/>
    </location>
</feature>
<feature type="region of interest" description="Disordered" evidence="2">
    <location>
        <begin position="1"/>
        <end position="89"/>
    </location>
</feature>
<evidence type="ECO:0000256" key="2">
    <source>
        <dbReference type="SAM" id="MobiDB-lite"/>
    </source>
</evidence>
<feature type="region of interest" description="Disordered" evidence="2">
    <location>
        <begin position="132"/>
        <end position="157"/>
    </location>
</feature>